<feature type="binding site" evidence="10">
    <location>
        <position position="233"/>
    </location>
    <ligand>
        <name>NAD(+)</name>
        <dbReference type="ChEBI" id="CHEBI:57540"/>
    </ligand>
</feature>
<feature type="binding site" evidence="10">
    <location>
        <begin position="8"/>
        <end position="14"/>
    </location>
    <ligand>
        <name>NAD(+)</name>
        <dbReference type="ChEBI" id="CHEBI:57540"/>
    </ligand>
</feature>
<dbReference type="Gene3D" id="3.90.110.10">
    <property type="entry name" value="Lactate dehydrogenase/glycoside hydrolase, family 4, C-terminal"/>
    <property type="match status" value="1"/>
</dbReference>
<feature type="binding site" evidence="10">
    <location>
        <begin position="116"/>
        <end position="118"/>
    </location>
    <ligand>
        <name>NAD(+)</name>
        <dbReference type="ChEBI" id="CHEBI:57540"/>
    </ligand>
</feature>
<keyword evidence="6 10" id="KW-0520">NAD</keyword>
<dbReference type="FunFam" id="3.40.50.720:FF:000013">
    <property type="entry name" value="Malate dehydrogenase"/>
    <property type="match status" value="1"/>
</dbReference>
<protein>
    <recommendedName>
        <fullName evidence="3 12">Malate dehydrogenase</fullName>
        <ecNumber evidence="3 12">1.1.1.37</ecNumber>
    </recommendedName>
</protein>
<evidence type="ECO:0000256" key="4">
    <source>
        <dbReference type="ARBA" id="ARBA00022532"/>
    </source>
</evidence>
<dbReference type="InterPro" id="IPR001252">
    <property type="entry name" value="Malate_DH_AS"/>
</dbReference>
<dbReference type="EC" id="1.1.1.37" evidence="3 12"/>
<evidence type="ECO:0000256" key="7">
    <source>
        <dbReference type="ARBA" id="ARBA00048313"/>
    </source>
</evidence>
<dbReference type="GO" id="GO:0005739">
    <property type="term" value="C:mitochondrion"/>
    <property type="evidence" value="ECO:0007669"/>
    <property type="project" value="TreeGrafter"/>
</dbReference>
<evidence type="ECO:0000256" key="6">
    <source>
        <dbReference type="ARBA" id="ARBA00023027"/>
    </source>
</evidence>
<dbReference type="InterPro" id="IPR001236">
    <property type="entry name" value="Lactate/malate_DH_N"/>
</dbReference>
<name>A0A0A8KZ26_9SACH</name>
<dbReference type="Gene3D" id="3.40.50.720">
    <property type="entry name" value="NAD(P)-binding Rossmann-like Domain"/>
    <property type="match status" value="1"/>
</dbReference>
<dbReference type="GO" id="GO:0030060">
    <property type="term" value="F:L-malate dehydrogenase (NAD+) activity"/>
    <property type="evidence" value="ECO:0007669"/>
    <property type="project" value="UniProtKB-EC"/>
</dbReference>
<dbReference type="AlphaFoldDB" id="A0A0A8KZ26"/>
<feature type="binding site" evidence="9">
    <location>
        <position position="118"/>
    </location>
    <ligand>
        <name>substrate</name>
    </ligand>
</feature>
<dbReference type="EMBL" id="CCBQ010000004">
    <property type="protein sequence ID" value="CDO91783.1"/>
    <property type="molecule type" value="Genomic_DNA"/>
</dbReference>
<dbReference type="Proteomes" id="UP000031516">
    <property type="component" value="Unassembled WGS sequence"/>
</dbReference>
<evidence type="ECO:0000256" key="11">
    <source>
        <dbReference type="RuleBase" id="RU003369"/>
    </source>
</evidence>
<comment type="caution">
    <text evidence="15">The sequence shown here is derived from an EMBL/GenBank/DDBJ whole genome shotgun (WGS) entry which is preliminary data.</text>
</comment>
<evidence type="ECO:0000256" key="10">
    <source>
        <dbReference type="PIRSR" id="PIRSR000102-3"/>
    </source>
</evidence>
<feature type="binding site" evidence="9">
    <location>
        <position position="152"/>
    </location>
    <ligand>
        <name>substrate</name>
    </ligand>
</feature>
<dbReference type="InterPro" id="IPR010097">
    <property type="entry name" value="Malate_DH_type1"/>
</dbReference>
<evidence type="ECO:0000256" key="1">
    <source>
        <dbReference type="ARBA" id="ARBA00008824"/>
    </source>
</evidence>
<comment type="catalytic activity">
    <reaction evidence="7 12">
        <text>(S)-malate + NAD(+) = oxaloacetate + NADH + H(+)</text>
        <dbReference type="Rhea" id="RHEA:21432"/>
        <dbReference type="ChEBI" id="CHEBI:15378"/>
        <dbReference type="ChEBI" id="CHEBI:15589"/>
        <dbReference type="ChEBI" id="CHEBI:16452"/>
        <dbReference type="ChEBI" id="CHEBI:57540"/>
        <dbReference type="ChEBI" id="CHEBI:57945"/>
        <dbReference type="EC" id="1.1.1.37"/>
    </reaction>
</comment>
<dbReference type="InterPro" id="IPR036291">
    <property type="entry name" value="NAD(P)-bd_dom_sf"/>
</dbReference>
<evidence type="ECO:0000256" key="9">
    <source>
        <dbReference type="PIRSR" id="PIRSR000102-2"/>
    </source>
</evidence>
<proteinExistence type="inferred from homology"/>
<feature type="binding site" evidence="9">
    <location>
        <position position="80"/>
    </location>
    <ligand>
        <name>substrate</name>
    </ligand>
</feature>
<dbReference type="CDD" id="cd01337">
    <property type="entry name" value="MDH_glyoxysomal_mitochondrial"/>
    <property type="match status" value="1"/>
</dbReference>
<evidence type="ECO:0000256" key="12">
    <source>
        <dbReference type="RuleBase" id="RU003405"/>
    </source>
</evidence>
<feature type="binding site" evidence="10">
    <location>
        <position position="34"/>
    </location>
    <ligand>
        <name>NAD(+)</name>
        <dbReference type="ChEBI" id="CHEBI:57540"/>
    </ligand>
</feature>
<evidence type="ECO:0000259" key="13">
    <source>
        <dbReference type="Pfam" id="PF00056"/>
    </source>
</evidence>
<keyword evidence="5 11" id="KW-0560">Oxidoreductase</keyword>
<feature type="binding site" evidence="10">
    <location>
        <position position="93"/>
    </location>
    <ligand>
        <name>NAD(+)</name>
        <dbReference type="ChEBI" id="CHEBI:57540"/>
    </ligand>
</feature>
<dbReference type="Pfam" id="PF00056">
    <property type="entry name" value="Ldh_1_N"/>
    <property type="match status" value="1"/>
</dbReference>
<gene>
    <name evidence="15" type="ORF">KLDO_g116</name>
</gene>
<dbReference type="Pfam" id="PF02866">
    <property type="entry name" value="Ldh_1_C"/>
    <property type="match status" value="1"/>
</dbReference>
<evidence type="ECO:0000259" key="14">
    <source>
        <dbReference type="Pfam" id="PF02866"/>
    </source>
</evidence>
<feature type="domain" description="Lactate/malate dehydrogenase N-terminal" evidence="13">
    <location>
        <begin position="3"/>
        <end position="144"/>
    </location>
</feature>
<evidence type="ECO:0000256" key="3">
    <source>
        <dbReference type="ARBA" id="ARBA00012995"/>
    </source>
</evidence>
<dbReference type="GO" id="GO:0006099">
    <property type="term" value="P:tricarboxylic acid cycle"/>
    <property type="evidence" value="ECO:0007669"/>
    <property type="project" value="UniProtKB-KW"/>
</dbReference>
<evidence type="ECO:0000313" key="15">
    <source>
        <dbReference type="EMBL" id="CDO91783.1"/>
    </source>
</evidence>
<dbReference type="PIRSF" id="PIRSF000102">
    <property type="entry name" value="Lac_mal_DH"/>
    <property type="match status" value="1"/>
</dbReference>
<evidence type="ECO:0000256" key="5">
    <source>
        <dbReference type="ARBA" id="ARBA00023002"/>
    </source>
</evidence>
<dbReference type="InterPro" id="IPR001557">
    <property type="entry name" value="L-lactate/malate_DH"/>
</dbReference>
<dbReference type="InterPro" id="IPR015955">
    <property type="entry name" value="Lactate_DH/Glyco_Ohase_4_C"/>
</dbReference>
<comment type="subunit">
    <text evidence="2">Homodimer.</text>
</comment>
<reference evidence="15 16" key="1">
    <citation type="submission" date="2014-03" db="EMBL/GenBank/DDBJ databases">
        <title>The genome of Kluyveromyces dobzhanskii.</title>
        <authorList>
            <person name="Nystedt B."/>
            <person name="Astrom S."/>
        </authorList>
    </citation>
    <scope>NUCLEOTIDE SEQUENCE [LARGE SCALE GENOMIC DNA]</scope>
    <source>
        <strain evidence="15 16">CBS 2104</strain>
    </source>
</reference>
<dbReference type="InterPro" id="IPR022383">
    <property type="entry name" value="Lactate/malate_DH_C"/>
</dbReference>
<dbReference type="GO" id="GO:0006108">
    <property type="term" value="P:malate metabolic process"/>
    <property type="evidence" value="ECO:0007669"/>
    <property type="project" value="InterPro"/>
</dbReference>
<organism evidence="15 16">
    <name type="scientific">Kluyveromyces dobzhanskii CBS 2104</name>
    <dbReference type="NCBI Taxonomy" id="1427455"/>
    <lineage>
        <taxon>Eukaryota</taxon>
        <taxon>Fungi</taxon>
        <taxon>Dikarya</taxon>
        <taxon>Ascomycota</taxon>
        <taxon>Saccharomycotina</taxon>
        <taxon>Saccharomycetes</taxon>
        <taxon>Saccharomycetales</taxon>
        <taxon>Saccharomycetaceae</taxon>
        <taxon>Kluyveromyces</taxon>
    </lineage>
</organism>
<dbReference type="PANTHER" id="PTHR11540">
    <property type="entry name" value="MALATE AND LACTATE DEHYDROGENASE"/>
    <property type="match status" value="1"/>
</dbReference>
<evidence type="ECO:0000256" key="2">
    <source>
        <dbReference type="ARBA" id="ARBA00011738"/>
    </source>
</evidence>
<feature type="domain" description="Lactate/malate dehydrogenase C-terminal" evidence="14">
    <location>
        <begin position="146"/>
        <end position="332"/>
    </location>
</feature>
<sequence>MVSVTVLGSSGGIGQPLSLLLKLDPQVSSLRLYDLKLSHGNATDLSHIDTNSSAAGFNTAEIALALKGSQLVIIPAGIPRKPGMSRDDLFKINAKIIKSLTVQIAEHAPDARILVISNPVNSLVPIVYETLQSVGKFQPGKVMGITTLDIIRSHTFLVDILGRTAYSVDKLKDAVTVVGGHSGETIIPIFTDQKYYRRLRDTRTYESYVHRVQFGGDEVVKAKDGSGSATLSMAWAGYSFAKKLLNSLHLNTAGDQHPIPTFVYLPGLPGGKELQKKLNTSVEFFSAPVKLEKGIVVAVEHDWVDKLNEDEKKLIAKCLPILENNIKKGLSFSKDTKL</sequence>
<dbReference type="NCBIfam" id="TIGR01772">
    <property type="entry name" value="MDH_euk_gproteo"/>
    <property type="match status" value="1"/>
</dbReference>
<dbReference type="SUPFAM" id="SSF51735">
    <property type="entry name" value="NAD(P)-binding Rossmann-fold domains"/>
    <property type="match status" value="1"/>
</dbReference>
<feature type="active site" description="Proton acceptor" evidence="8">
    <location>
        <position position="181"/>
    </location>
</feature>
<dbReference type="OrthoDB" id="4069699at2759"/>
<feature type="binding site" evidence="9">
    <location>
        <position position="86"/>
    </location>
    <ligand>
        <name>substrate</name>
    </ligand>
</feature>
<dbReference type="FunFam" id="3.90.110.10:FF:000009">
    <property type="entry name" value="Malate dehydrogenase"/>
    <property type="match status" value="1"/>
</dbReference>
<dbReference type="SUPFAM" id="SSF56327">
    <property type="entry name" value="LDH C-terminal domain-like"/>
    <property type="match status" value="1"/>
</dbReference>
<comment type="similarity">
    <text evidence="1">Belongs to the LDH/MDH superfamily. MDH type 1 family.</text>
</comment>
<evidence type="ECO:0000256" key="8">
    <source>
        <dbReference type="PIRSR" id="PIRSR000102-1"/>
    </source>
</evidence>
<accession>A0A0A8KZ26</accession>
<keyword evidence="16" id="KW-1185">Reference proteome</keyword>
<evidence type="ECO:0000313" key="16">
    <source>
        <dbReference type="Proteomes" id="UP000031516"/>
    </source>
</evidence>
<dbReference type="PANTHER" id="PTHR11540:SF72">
    <property type="entry name" value="MALATE DEHYDROGENASE, PEROXISOMAL"/>
    <property type="match status" value="1"/>
</dbReference>
<keyword evidence="4 12" id="KW-0816">Tricarboxylic acid cycle</keyword>
<dbReference type="PROSITE" id="PS00068">
    <property type="entry name" value="MDH"/>
    <property type="match status" value="1"/>
</dbReference>